<dbReference type="EMBL" id="DXAN01000003">
    <property type="protein sequence ID" value="HJA07882.1"/>
    <property type="molecule type" value="Genomic_DNA"/>
</dbReference>
<proteinExistence type="predicted"/>
<evidence type="ECO:0000313" key="3">
    <source>
        <dbReference type="Proteomes" id="UP000824225"/>
    </source>
</evidence>
<sequence>MQYSMQSGDLADYLAESPEVDYGAALIRGKAKGLFSVCRGEEAVIQTAFVFVRDFIAHSVDIGSNRVIRRATDVLRYGEGTCHAKAMLMAALLRCVRIPTGFCYQRVARNGNPAEGFVLHALNAVYLSGPGLWTRLDARGNDTGCKAEFFPDDPLREQLAFTPRPDLGERDYPTIYAAPLPCALSVMRRYRDCEEMLAHLPDAVPDEELR</sequence>
<name>A0A9D2HAV9_9BACT</name>
<dbReference type="InterPro" id="IPR038765">
    <property type="entry name" value="Papain-like_cys_pep_sf"/>
</dbReference>
<protein>
    <submittedName>
        <fullName evidence="2">Transglutaminase family protein</fullName>
    </submittedName>
</protein>
<dbReference type="Proteomes" id="UP000824225">
    <property type="component" value="Unassembled WGS sequence"/>
</dbReference>
<reference evidence="2" key="2">
    <citation type="submission" date="2021-04" db="EMBL/GenBank/DDBJ databases">
        <authorList>
            <person name="Gilroy R."/>
        </authorList>
    </citation>
    <scope>NUCLEOTIDE SEQUENCE</scope>
    <source>
        <strain evidence="2">CHK186-16707</strain>
    </source>
</reference>
<dbReference type="SUPFAM" id="SSF54001">
    <property type="entry name" value="Cysteine proteinases"/>
    <property type="match status" value="1"/>
</dbReference>
<evidence type="ECO:0000259" key="1">
    <source>
        <dbReference type="Pfam" id="PF01841"/>
    </source>
</evidence>
<dbReference type="AlphaFoldDB" id="A0A9D2HAV9"/>
<feature type="domain" description="Transglutaminase-like" evidence="1">
    <location>
        <begin position="51"/>
        <end position="138"/>
    </location>
</feature>
<comment type="caution">
    <text evidence="2">The sequence shown here is derived from an EMBL/GenBank/DDBJ whole genome shotgun (WGS) entry which is preliminary data.</text>
</comment>
<evidence type="ECO:0000313" key="2">
    <source>
        <dbReference type="EMBL" id="HJA07882.1"/>
    </source>
</evidence>
<dbReference type="InterPro" id="IPR002931">
    <property type="entry name" value="Transglutaminase-like"/>
</dbReference>
<reference evidence="2" key="1">
    <citation type="journal article" date="2021" name="PeerJ">
        <title>Extensive microbial diversity within the chicken gut microbiome revealed by metagenomics and culture.</title>
        <authorList>
            <person name="Gilroy R."/>
            <person name="Ravi A."/>
            <person name="Getino M."/>
            <person name="Pursley I."/>
            <person name="Horton D.L."/>
            <person name="Alikhan N.F."/>
            <person name="Baker D."/>
            <person name="Gharbi K."/>
            <person name="Hall N."/>
            <person name="Watson M."/>
            <person name="Adriaenssens E.M."/>
            <person name="Foster-Nyarko E."/>
            <person name="Jarju S."/>
            <person name="Secka A."/>
            <person name="Antonio M."/>
            <person name="Oren A."/>
            <person name="Chaudhuri R.R."/>
            <person name="La Ragione R."/>
            <person name="Hildebrand F."/>
            <person name="Pallen M.J."/>
        </authorList>
    </citation>
    <scope>NUCLEOTIDE SEQUENCE</scope>
    <source>
        <strain evidence="2">CHK186-16707</strain>
    </source>
</reference>
<accession>A0A9D2HAV9</accession>
<dbReference type="Pfam" id="PF01841">
    <property type="entry name" value="Transglut_core"/>
    <property type="match status" value="1"/>
</dbReference>
<gene>
    <name evidence="2" type="ORF">H9962_01630</name>
</gene>
<dbReference type="PANTHER" id="PTHR33490:SF3">
    <property type="entry name" value="CONSERVED INTEGRAL MEMBRANE PROTEIN"/>
    <property type="match status" value="1"/>
</dbReference>
<dbReference type="PANTHER" id="PTHR33490">
    <property type="entry name" value="BLR5614 PROTEIN-RELATED"/>
    <property type="match status" value="1"/>
</dbReference>
<organism evidence="2 3">
    <name type="scientific">Candidatus Mailhella merdigallinarum</name>
    <dbReference type="NCBI Taxonomy" id="2838658"/>
    <lineage>
        <taxon>Bacteria</taxon>
        <taxon>Pseudomonadati</taxon>
        <taxon>Thermodesulfobacteriota</taxon>
        <taxon>Desulfovibrionia</taxon>
        <taxon>Desulfovibrionales</taxon>
        <taxon>Desulfovibrionaceae</taxon>
        <taxon>Mailhella</taxon>
    </lineage>
</organism>
<dbReference type="Gene3D" id="3.10.620.30">
    <property type="match status" value="1"/>
</dbReference>